<dbReference type="AlphaFoldDB" id="A0A0P7YNZ0"/>
<evidence type="ECO:0000313" key="3">
    <source>
        <dbReference type="Proteomes" id="UP000050465"/>
    </source>
</evidence>
<proteinExistence type="predicted"/>
<dbReference type="STRING" id="1666911.HLUCCA11_23330"/>
<sequence>MKPVSFAAISLLTITSWIGGLLLSPSQAAETQAVTLNFEGMVGNQPFSCTESYQLGTAETMAVPTDFRLYLSDLALIDARGNAVPITLEQDGKWQYENVALLDFEDRTGTCANGTPETRTEVMGIVPAGDYQGVQFTVGVPFDLNHDDATLAPSPLNLTSLWWNWRGGYKFLRVDLETRHMNAELPVQPKTEGHFEQGSSTTHTSDIGHGAGATGFAIHLGSTGCQAEGENLQPTSCVNPNRADIVLSDLNPISDIIVVDLAALVQFNNLSTNMPNTPAGCMSAPEDADCMGIMHSLGISFNGEPSPGQTVFRSERRNE</sequence>
<dbReference type="Pfam" id="PF20243">
    <property type="entry name" value="MbnP"/>
    <property type="match status" value="1"/>
</dbReference>
<dbReference type="PATRIC" id="fig|1666911.3.peg.1108"/>
<dbReference type="Proteomes" id="UP000050465">
    <property type="component" value="Unassembled WGS sequence"/>
</dbReference>
<dbReference type="InterPro" id="IPR046863">
    <property type="entry name" value="MbnP-like_dom"/>
</dbReference>
<gene>
    <name evidence="2" type="ORF">HLUCCA11_23330</name>
</gene>
<dbReference type="NCBIfam" id="TIGR04052">
    <property type="entry name" value="MbnP_like_WxW"/>
    <property type="match status" value="1"/>
</dbReference>
<dbReference type="EMBL" id="LJZR01000091">
    <property type="protein sequence ID" value="KPQ31637.1"/>
    <property type="molecule type" value="Genomic_DNA"/>
</dbReference>
<comment type="caution">
    <text evidence="2">The sequence shown here is derived from an EMBL/GenBank/DDBJ whole genome shotgun (WGS) entry which is preliminary data.</text>
</comment>
<organism evidence="2 3">
    <name type="scientific">Phormidesmis priestleyi Ana</name>
    <dbReference type="NCBI Taxonomy" id="1666911"/>
    <lineage>
        <taxon>Bacteria</taxon>
        <taxon>Bacillati</taxon>
        <taxon>Cyanobacteriota</taxon>
        <taxon>Cyanophyceae</taxon>
        <taxon>Leptolyngbyales</taxon>
        <taxon>Leptolyngbyaceae</taxon>
        <taxon>Phormidesmis</taxon>
    </lineage>
</organism>
<dbReference type="InterPro" id="IPR023977">
    <property type="entry name" value="MbnP-like"/>
</dbReference>
<accession>A0A0P7YNZ0</accession>
<evidence type="ECO:0000259" key="1">
    <source>
        <dbReference type="Pfam" id="PF20243"/>
    </source>
</evidence>
<feature type="domain" description="Copper-binding protein MbnP-like" evidence="1">
    <location>
        <begin position="31"/>
        <end position="283"/>
    </location>
</feature>
<evidence type="ECO:0000313" key="2">
    <source>
        <dbReference type="EMBL" id="KPQ31637.1"/>
    </source>
</evidence>
<protein>
    <submittedName>
        <fullName evidence="2">AZL_007920/MXAN_0976 family protein</fullName>
    </submittedName>
</protein>
<name>A0A0P7YNZ0_9CYAN</name>
<reference evidence="2 3" key="1">
    <citation type="submission" date="2015-09" db="EMBL/GenBank/DDBJ databases">
        <title>Identification and resolution of microdiversity through metagenomic sequencing of parallel consortia.</title>
        <authorList>
            <person name="Nelson W.C."/>
            <person name="Romine M.F."/>
            <person name="Lindemann S.R."/>
        </authorList>
    </citation>
    <scope>NUCLEOTIDE SEQUENCE [LARGE SCALE GENOMIC DNA]</scope>
    <source>
        <strain evidence="2">Ana</strain>
    </source>
</reference>